<reference evidence="12" key="1">
    <citation type="submission" date="2021-11" db="EMBL/GenBank/DDBJ databases">
        <authorList>
            <person name="Schell T."/>
        </authorList>
    </citation>
    <scope>NUCLEOTIDE SEQUENCE</scope>
    <source>
        <strain evidence="12">M5</strain>
    </source>
</reference>
<evidence type="ECO:0000256" key="8">
    <source>
        <dbReference type="ARBA" id="ARBA00023136"/>
    </source>
</evidence>
<evidence type="ECO:0000313" key="13">
    <source>
        <dbReference type="Proteomes" id="UP000789390"/>
    </source>
</evidence>
<evidence type="ECO:0000256" key="4">
    <source>
        <dbReference type="ARBA" id="ARBA00022692"/>
    </source>
</evidence>
<dbReference type="InterPro" id="IPR000535">
    <property type="entry name" value="MSP_dom"/>
</dbReference>
<dbReference type="InterPro" id="IPR008962">
    <property type="entry name" value="PapD-like_sf"/>
</dbReference>
<dbReference type="AlphaFoldDB" id="A0A8J2WJF1"/>
<dbReference type="EMBL" id="CAKKLH010000233">
    <property type="protein sequence ID" value="CAH0106727.1"/>
    <property type="molecule type" value="Genomic_DNA"/>
</dbReference>
<dbReference type="InterPro" id="IPR039283">
    <property type="entry name" value="MOSPD1/3"/>
</dbReference>
<keyword evidence="4 10" id="KW-0812">Transmembrane</keyword>
<gene>
    <name evidence="12" type="ORF">DGAL_LOCUS9885</name>
</gene>
<evidence type="ECO:0000256" key="5">
    <source>
        <dbReference type="ARBA" id="ARBA00022824"/>
    </source>
</evidence>
<organism evidence="12 13">
    <name type="scientific">Daphnia galeata</name>
    <dbReference type="NCBI Taxonomy" id="27404"/>
    <lineage>
        <taxon>Eukaryota</taxon>
        <taxon>Metazoa</taxon>
        <taxon>Ecdysozoa</taxon>
        <taxon>Arthropoda</taxon>
        <taxon>Crustacea</taxon>
        <taxon>Branchiopoda</taxon>
        <taxon>Diplostraca</taxon>
        <taxon>Cladocera</taxon>
        <taxon>Anomopoda</taxon>
        <taxon>Daphniidae</taxon>
        <taxon>Daphnia</taxon>
    </lineage>
</organism>
<protein>
    <recommendedName>
        <fullName evidence="3">Motile sperm domain-containing protein 1</fullName>
    </recommendedName>
</protein>
<dbReference type="GO" id="GO:0005789">
    <property type="term" value="C:endoplasmic reticulum membrane"/>
    <property type="evidence" value="ECO:0007669"/>
    <property type="project" value="UniProtKB-SubCell"/>
</dbReference>
<evidence type="ECO:0000256" key="1">
    <source>
        <dbReference type="ARBA" id="ARBA00004477"/>
    </source>
</evidence>
<dbReference type="Pfam" id="PF00635">
    <property type="entry name" value="Motile_Sperm"/>
    <property type="match status" value="1"/>
</dbReference>
<evidence type="ECO:0000256" key="7">
    <source>
        <dbReference type="ARBA" id="ARBA00023034"/>
    </source>
</evidence>
<evidence type="ECO:0000256" key="10">
    <source>
        <dbReference type="SAM" id="Phobius"/>
    </source>
</evidence>
<evidence type="ECO:0000256" key="9">
    <source>
        <dbReference type="ARBA" id="ARBA00045707"/>
    </source>
</evidence>
<feature type="transmembrane region" description="Helical" evidence="10">
    <location>
        <begin position="170"/>
        <end position="187"/>
    </location>
</feature>
<dbReference type="GO" id="GO:0000139">
    <property type="term" value="C:Golgi membrane"/>
    <property type="evidence" value="ECO:0007669"/>
    <property type="project" value="UniProtKB-SubCell"/>
</dbReference>
<sequence length="226" mass="24947">MTEVKRLPVFVFPSSLNFFADESSTHKQMVTVYNPYDFVVNFKVLCNAPHKYRIVDPEGSIKPHCCVDIVIRHLSIMPTCYHVTDKFRIQMNEHNSRQLLGKKDISVILLPGKSTGISDSTATNSMDNFKQFSTELASASSSDSGSSTMQIQASSNNLAKLGYQTAGPNYIAIVVAIVCIIALMLPSNEAEGGSSTSMWSMFHLSSQQKLVFAYSLGLVTMVIFRV</sequence>
<dbReference type="OrthoDB" id="10022288at2759"/>
<comment type="subcellular location">
    <subcellularLocation>
        <location evidence="1">Endoplasmic reticulum membrane</location>
        <topology evidence="1">Multi-pass membrane protein</topology>
    </subcellularLocation>
    <subcellularLocation>
        <location evidence="2">Golgi apparatus membrane</location>
        <topology evidence="2">Multi-pass membrane protein</topology>
    </subcellularLocation>
</comment>
<keyword evidence="7" id="KW-0333">Golgi apparatus</keyword>
<dbReference type="FunFam" id="2.60.40.10:FF:000431">
    <property type="entry name" value="motile sperm domain-containing protein 1"/>
    <property type="match status" value="1"/>
</dbReference>
<evidence type="ECO:0000256" key="6">
    <source>
        <dbReference type="ARBA" id="ARBA00022989"/>
    </source>
</evidence>
<comment type="function">
    <text evidence="9">Plays a role in differentiation and/or proliferation of mesenchymal stem cells. Proposed to be involved in epithelial-to-mesenchymal transition (EMT). However, another study suggests that it is not required for EMT or stem cell self-renewal and acts during later stages of differentiation.</text>
</comment>
<dbReference type="PANTHER" id="PTHR34441">
    <property type="entry name" value="MOTILE SPERM DOMAIN-CONTAINING PROTEIN 1"/>
    <property type="match status" value="1"/>
</dbReference>
<dbReference type="PANTHER" id="PTHR34441:SF1">
    <property type="entry name" value="MOTILE SPERM DOMAIN-CONTAINING 1"/>
    <property type="match status" value="1"/>
</dbReference>
<dbReference type="SUPFAM" id="SSF49354">
    <property type="entry name" value="PapD-like"/>
    <property type="match status" value="1"/>
</dbReference>
<evidence type="ECO:0000313" key="12">
    <source>
        <dbReference type="EMBL" id="CAH0106727.1"/>
    </source>
</evidence>
<feature type="domain" description="MSP" evidence="11">
    <location>
        <begin position="9"/>
        <end position="98"/>
    </location>
</feature>
<keyword evidence="6 10" id="KW-1133">Transmembrane helix</keyword>
<name>A0A8J2WJF1_9CRUS</name>
<feature type="transmembrane region" description="Helical" evidence="10">
    <location>
        <begin position="207"/>
        <end position="224"/>
    </location>
</feature>
<keyword evidence="5" id="KW-0256">Endoplasmic reticulum</keyword>
<evidence type="ECO:0000259" key="11">
    <source>
        <dbReference type="Pfam" id="PF00635"/>
    </source>
</evidence>
<comment type="caution">
    <text evidence="12">The sequence shown here is derived from an EMBL/GenBank/DDBJ whole genome shotgun (WGS) entry which is preliminary data.</text>
</comment>
<evidence type="ECO:0000256" key="2">
    <source>
        <dbReference type="ARBA" id="ARBA00004653"/>
    </source>
</evidence>
<accession>A0A8J2WJF1</accession>
<keyword evidence="13" id="KW-1185">Reference proteome</keyword>
<evidence type="ECO:0000256" key="3">
    <source>
        <dbReference type="ARBA" id="ARBA00020941"/>
    </source>
</evidence>
<keyword evidence="8 10" id="KW-0472">Membrane</keyword>
<dbReference type="Proteomes" id="UP000789390">
    <property type="component" value="Unassembled WGS sequence"/>
</dbReference>
<dbReference type="Gene3D" id="2.60.40.10">
    <property type="entry name" value="Immunoglobulins"/>
    <property type="match status" value="1"/>
</dbReference>
<proteinExistence type="predicted"/>
<dbReference type="InterPro" id="IPR013783">
    <property type="entry name" value="Ig-like_fold"/>
</dbReference>